<sequence length="172" mass="18948">MATSSNMPPAIEGLPRAGVVDALRIAWWMRRGFWHGFQHCRRCARVVALYLAVAWWVLSLLVVVLHVVLVTCPWTRYYLSPDRDVVLALFGTRTGWHIGDHISAAPGTGRGRALRARLLPELLPIADARRVTIHATAASPELAALYMAELPGLVDVGGGTFRGRRLRRPPAG</sequence>
<keyword evidence="3" id="KW-1185">Reference proteome</keyword>
<keyword evidence="1" id="KW-1133">Transmembrane helix</keyword>
<dbReference type="RefSeq" id="WP_012300197.1">
    <property type="nucleotide sequence ID" value="NC_010407.1"/>
</dbReference>
<keyword evidence="1" id="KW-0812">Transmembrane</keyword>
<evidence type="ECO:0000313" key="2">
    <source>
        <dbReference type="EMBL" id="CAQ03049.1"/>
    </source>
</evidence>
<dbReference type="Proteomes" id="UP000001318">
    <property type="component" value="Chromosome"/>
</dbReference>
<evidence type="ECO:0000256" key="1">
    <source>
        <dbReference type="SAM" id="Phobius"/>
    </source>
</evidence>
<dbReference type="EMBL" id="AM849034">
    <property type="protein sequence ID" value="CAQ03049.1"/>
    <property type="molecule type" value="Genomic_DNA"/>
</dbReference>
<dbReference type="HOGENOM" id="CLU_144025_0_0_11"/>
<dbReference type="eggNOG" id="ENOG502ZT8K">
    <property type="taxonomic scope" value="Bacteria"/>
</dbReference>
<dbReference type="AlphaFoldDB" id="B0RCV8"/>
<dbReference type="KEGG" id="cms:CMS2978"/>
<evidence type="ECO:0000313" key="3">
    <source>
        <dbReference type="Proteomes" id="UP000001318"/>
    </source>
</evidence>
<dbReference type="GeneID" id="29472064"/>
<keyword evidence="1" id="KW-0472">Membrane</keyword>
<name>B0RCV8_CLASE</name>
<gene>
    <name evidence="2" type="ordered locus">CMS2978</name>
</gene>
<feature type="transmembrane region" description="Helical" evidence="1">
    <location>
        <begin position="47"/>
        <end position="69"/>
    </location>
</feature>
<proteinExistence type="predicted"/>
<reference evidence="2 3" key="1">
    <citation type="journal article" date="2008" name="J. Bacteriol.">
        <title>Genome of the actinomycete plant pathogen Clavibacter michiganensis subsp. sepedonicus suggests recent niche adaptation.</title>
        <authorList>
            <person name="Bentley S.D."/>
            <person name="Corton C."/>
            <person name="Brown S.E."/>
            <person name="Barron A."/>
            <person name="Clark L."/>
            <person name="Doggett J."/>
            <person name="Harris B."/>
            <person name="Ormond D."/>
            <person name="Quail M.A."/>
            <person name="May G."/>
            <person name="Francis D."/>
            <person name="Knudson D."/>
            <person name="Parkhill J."/>
            <person name="Ishimaru C.A."/>
        </authorList>
    </citation>
    <scope>NUCLEOTIDE SEQUENCE [LARGE SCALE GENOMIC DNA]</scope>
    <source>
        <strain evidence="3">ATCC 33113 / DSM 20744 / JCM 9667 / LMG 2889 / ICMP 2535 / C-1</strain>
    </source>
</reference>
<accession>B0RCV8</accession>
<organism evidence="2 3">
    <name type="scientific">Clavibacter sepedonicus</name>
    <name type="common">Clavibacter michiganensis subsp. sepedonicus</name>
    <dbReference type="NCBI Taxonomy" id="31964"/>
    <lineage>
        <taxon>Bacteria</taxon>
        <taxon>Bacillati</taxon>
        <taxon>Actinomycetota</taxon>
        <taxon>Actinomycetes</taxon>
        <taxon>Micrococcales</taxon>
        <taxon>Microbacteriaceae</taxon>
        <taxon>Clavibacter</taxon>
    </lineage>
</organism>
<protein>
    <submittedName>
        <fullName evidence="2">Membrane protein</fullName>
    </submittedName>
</protein>